<keyword evidence="4" id="KW-1185">Reference proteome</keyword>
<dbReference type="EMBL" id="JAKMXF010000266">
    <property type="protein sequence ID" value="KAI6653508.1"/>
    <property type="molecule type" value="Genomic_DNA"/>
</dbReference>
<dbReference type="GO" id="GO:0005783">
    <property type="term" value="C:endoplasmic reticulum"/>
    <property type="evidence" value="ECO:0007669"/>
    <property type="project" value="TreeGrafter"/>
</dbReference>
<keyword evidence="1" id="KW-0472">Membrane</keyword>
<dbReference type="Proteomes" id="UP001165289">
    <property type="component" value="Unassembled WGS sequence"/>
</dbReference>
<evidence type="ECO:0000313" key="4">
    <source>
        <dbReference type="Proteomes" id="UP001165289"/>
    </source>
</evidence>
<accession>A0AAV7JWW2</accession>
<keyword evidence="1" id="KW-1133">Transmembrane helix</keyword>
<dbReference type="PANTHER" id="PTHR12861:SF3">
    <property type="entry name" value="TRANSLOCON-ASSOCIATED PROTEIN SUBUNIT BETA"/>
    <property type="match status" value="1"/>
</dbReference>
<dbReference type="PANTHER" id="PTHR12861">
    <property type="entry name" value="TRANSLOCON-ASSOCIATED PROTEIN, BETA SUBUNIT PRECURSOR TRAP-BETA SIGNAL SEQUENCE RECEPTOR BETA SUBUNIT"/>
    <property type="match status" value="1"/>
</dbReference>
<proteinExistence type="predicted"/>
<keyword evidence="2" id="KW-0732">Signal</keyword>
<keyword evidence="1" id="KW-0812">Transmembrane</keyword>
<dbReference type="AlphaFoldDB" id="A0AAV7JWW2"/>
<evidence type="ECO:0000313" key="3">
    <source>
        <dbReference type="EMBL" id="KAI6653508.1"/>
    </source>
</evidence>
<evidence type="ECO:0000256" key="1">
    <source>
        <dbReference type="SAM" id="Phobius"/>
    </source>
</evidence>
<feature type="chain" id="PRO_5043776046" evidence="2">
    <location>
        <begin position="21"/>
        <end position="195"/>
    </location>
</feature>
<comment type="caution">
    <text evidence="3">The sequence shown here is derived from an EMBL/GenBank/DDBJ whole genome shotgun (WGS) entry which is preliminary data.</text>
</comment>
<name>A0AAV7JWW2_9METZ</name>
<feature type="signal peptide" evidence="2">
    <location>
        <begin position="1"/>
        <end position="20"/>
    </location>
</feature>
<protein>
    <submittedName>
        <fullName evidence="3">Translocon-associated protein subunit beta</fullName>
    </submittedName>
</protein>
<dbReference type="Pfam" id="PF05753">
    <property type="entry name" value="TRAP_beta"/>
    <property type="match status" value="1"/>
</dbReference>
<gene>
    <name evidence="3" type="ORF">LOD99_3403</name>
</gene>
<sequence length="195" mass="21866">MLYLTSFLTTLLLLINLSLFTCVQDPPTEAYLFASKRILNTYLAEGKDITIMYGIFNIGMKTAYDINLDDESLNNSTLTIITGLTDVTWPELPPDSNITHTVILRSPLNTANYLNFSSAILTYKLSKEDSNVVTTPTSSPKLVGLIANAEYSRKFDAHYVDWIALAVMILPTLAIPFMMFRHSNNRYATNKAKSH</sequence>
<organism evidence="3 4">
    <name type="scientific">Oopsacas minuta</name>
    <dbReference type="NCBI Taxonomy" id="111878"/>
    <lineage>
        <taxon>Eukaryota</taxon>
        <taxon>Metazoa</taxon>
        <taxon>Porifera</taxon>
        <taxon>Hexactinellida</taxon>
        <taxon>Hexasterophora</taxon>
        <taxon>Lyssacinosida</taxon>
        <taxon>Leucopsacidae</taxon>
        <taxon>Oopsacas</taxon>
    </lineage>
</organism>
<reference evidence="3 4" key="1">
    <citation type="journal article" date="2023" name="BMC Biol.">
        <title>The compact genome of the sponge Oopsacas minuta (Hexactinellida) is lacking key metazoan core genes.</title>
        <authorList>
            <person name="Santini S."/>
            <person name="Schenkelaars Q."/>
            <person name="Jourda C."/>
            <person name="Duchesne M."/>
            <person name="Belahbib H."/>
            <person name="Rocher C."/>
            <person name="Selva M."/>
            <person name="Riesgo A."/>
            <person name="Vervoort M."/>
            <person name="Leys S.P."/>
            <person name="Kodjabachian L."/>
            <person name="Le Bivic A."/>
            <person name="Borchiellini C."/>
            <person name="Claverie J.M."/>
            <person name="Renard E."/>
        </authorList>
    </citation>
    <scope>NUCLEOTIDE SEQUENCE [LARGE SCALE GENOMIC DNA]</scope>
    <source>
        <strain evidence="3">SPO-2</strain>
    </source>
</reference>
<evidence type="ECO:0000256" key="2">
    <source>
        <dbReference type="SAM" id="SignalP"/>
    </source>
</evidence>
<feature type="transmembrane region" description="Helical" evidence="1">
    <location>
        <begin position="162"/>
        <end position="180"/>
    </location>
</feature>